<organism evidence="2 3">
    <name type="scientific">Pendulispora rubella</name>
    <dbReference type="NCBI Taxonomy" id="2741070"/>
    <lineage>
        <taxon>Bacteria</taxon>
        <taxon>Pseudomonadati</taxon>
        <taxon>Myxococcota</taxon>
        <taxon>Myxococcia</taxon>
        <taxon>Myxococcales</taxon>
        <taxon>Sorangiineae</taxon>
        <taxon>Pendulisporaceae</taxon>
        <taxon>Pendulispora</taxon>
    </lineage>
</organism>
<evidence type="ECO:0000313" key="2">
    <source>
        <dbReference type="EMBL" id="WXB04009.1"/>
    </source>
</evidence>
<dbReference type="InterPro" id="IPR029068">
    <property type="entry name" value="Glyas_Bleomycin-R_OHBP_Dase"/>
</dbReference>
<dbReference type="CDD" id="cd06587">
    <property type="entry name" value="VOC"/>
    <property type="match status" value="1"/>
</dbReference>
<dbReference type="Proteomes" id="UP001374803">
    <property type="component" value="Chromosome"/>
</dbReference>
<proteinExistence type="predicted"/>
<dbReference type="PROSITE" id="PS51819">
    <property type="entry name" value="VOC"/>
    <property type="match status" value="1"/>
</dbReference>
<gene>
    <name evidence="2" type="ORF">LVJ94_44775</name>
</gene>
<dbReference type="InterPro" id="IPR004360">
    <property type="entry name" value="Glyas_Fos-R_dOase_dom"/>
</dbReference>
<accession>A0ABZ2KZA5</accession>
<sequence>MQLNHADLQVSNVPETAAFLERHFDFEIQTNRNSAAVIVLSDRRGFVLVLQRKKDDAETYPAGFHIGFRVDDVAIVLEKRTHLLESGVEHVGDILENNRGVMFYFHLPGDILCEVSCPKPLPVAPSRA</sequence>
<name>A0ABZ2KZA5_9BACT</name>
<evidence type="ECO:0000259" key="1">
    <source>
        <dbReference type="PROSITE" id="PS51819"/>
    </source>
</evidence>
<dbReference type="SUPFAM" id="SSF54593">
    <property type="entry name" value="Glyoxalase/Bleomycin resistance protein/Dihydroxybiphenyl dioxygenase"/>
    <property type="match status" value="1"/>
</dbReference>
<dbReference type="RefSeq" id="WP_394833644.1">
    <property type="nucleotide sequence ID" value="NZ_CP089929.1"/>
</dbReference>
<dbReference type="Gene3D" id="3.10.180.10">
    <property type="entry name" value="2,3-Dihydroxybiphenyl 1,2-Dioxygenase, domain 1"/>
    <property type="match status" value="1"/>
</dbReference>
<dbReference type="PANTHER" id="PTHR36113">
    <property type="entry name" value="LYASE, PUTATIVE-RELATED-RELATED"/>
    <property type="match status" value="1"/>
</dbReference>
<dbReference type="Pfam" id="PF00903">
    <property type="entry name" value="Glyoxalase"/>
    <property type="match status" value="1"/>
</dbReference>
<evidence type="ECO:0000313" key="3">
    <source>
        <dbReference type="Proteomes" id="UP001374803"/>
    </source>
</evidence>
<dbReference type="EMBL" id="CP089983">
    <property type="protein sequence ID" value="WXB04009.1"/>
    <property type="molecule type" value="Genomic_DNA"/>
</dbReference>
<reference evidence="2" key="1">
    <citation type="submission" date="2021-12" db="EMBL/GenBank/DDBJ databases">
        <title>Discovery of the Pendulisporaceae a myxobacterial family with distinct sporulation behavior and unique specialized metabolism.</title>
        <authorList>
            <person name="Garcia R."/>
            <person name="Popoff A."/>
            <person name="Bader C.D."/>
            <person name="Loehr J."/>
            <person name="Walesch S."/>
            <person name="Walt C."/>
            <person name="Boldt J."/>
            <person name="Bunk B."/>
            <person name="Haeckl F.J.F.P.J."/>
            <person name="Gunesch A.P."/>
            <person name="Birkelbach J."/>
            <person name="Nuebel U."/>
            <person name="Pietschmann T."/>
            <person name="Bach T."/>
            <person name="Mueller R."/>
        </authorList>
    </citation>
    <scope>NUCLEOTIDE SEQUENCE</scope>
    <source>
        <strain evidence="2">MSr11367</strain>
    </source>
</reference>
<feature type="domain" description="VOC" evidence="1">
    <location>
        <begin position="2"/>
        <end position="118"/>
    </location>
</feature>
<dbReference type="PANTHER" id="PTHR36113:SF3">
    <property type="entry name" value="SLL5075 PROTEIN"/>
    <property type="match status" value="1"/>
</dbReference>
<protein>
    <submittedName>
        <fullName evidence="2">VOC family protein</fullName>
    </submittedName>
</protein>
<dbReference type="InterPro" id="IPR037523">
    <property type="entry name" value="VOC_core"/>
</dbReference>
<keyword evidence="3" id="KW-1185">Reference proteome</keyword>
<dbReference type="InterPro" id="IPR051332">
    <property type="entry name" value="Fosfomycin_Res_Enzymes"/>
</dbReference>